<dbReference type="Gene3D" id="1.20.1530.10">
    <property type="entry name" value="Na+/H+ antiporter like domain"/>
    <property type="match status" value="1"/>
</dbReference>
<keyword evidence="9" id="KW-1185">Reference proteome</keyword>
<evidence type="ECO:0000256" key="7">
    <source>
        <dbReference type="SAM" id="Phobius"/>
    </source>
</evidence>
<dbReference type="GO" id="GO:0006885">
    <property type="term" value="P:regulation of pH"/>
    <property type="evidence" value="ECO:0007669"/>
    <property type="project" value="InterPro"/>
</dbReference>
<keyword evidence="4 7" id="KW-0812">Transmembrane</keyword>
<feature type="transmembrane region" description="Helical" evidence="7">
    <location>
        <begin position="149"/>
        <end position="168"/>
    </location>
</feature>
<evidence type="ECO:0000313" key="8">
    <source>
        <dbReference type="EMBL" id="MZR14484.1"/>
    </source>
</evidence>
<dbReference type="InterPro" id="IPR004670">
    <property type="entry name" value="NhaA"/>
</dbReference>
<evidence type="ECO:0000256" key="6">
    <source>
        <dbReference type="ARBA" id="ARBA00023136"/>
    </source>
</evidence>
<evidence type="ECO:0000256" key="5">
    <source>
        <dbReference type="ARBA" id="ARBA00022989"/>
    </source>
</evidence>
<feature type="transmembrane region" description="Helical" evidence="7">
    <location>
        <begin position="311"/>
        <end position="330"/>
    </location>
</feature>
<feature type="transmembrane region" description="Helical" evidence="7">
    <location>
        <begin position="83"/>
        <end position="102"/>
    </location>
</feature>
<feature type="transmembrane region" description="Helical" evidence="7">
    <location>
        <begin position="336"/>
        <end position="360"/>
    </location>
</feature>
<dbReference type="GO" id="GO:0015385">
    <property type="term" value="F:sodium:proton antiporter activity"/>
    <property type="evidence" value="ECO:0007669"/>
    <property type="project" value="TreeGrafter"/>
</dbReference>
<keyword evidence="3" id="KW-1003">Cell membrane</keyword>
<dbReference type="EMBL" id="WTUX01000019">
    <property type="protein sequence ID" value="MZR14484.1"/>
    <property type="molecule type" value="Genomic_DNA"/>
</dbReference>
<feature type="transmembrane region" description="Helical" evidence="7">
    <location>
        <begin position="408"/>
        <end position="427"/>
    </location>
</feature>
<keyword evidence="6 7" id="KW-0472">Membrane</keyword>
<sequence>MYRVWNFITNNTVLLVAGALVALAWANLDAGSYARFIHFPLWFNGWLGVDLHVWDNAFGAGAEAFETGDVERVLTPQFIVNDLLMAFFFAIAAKEVWEALILERGALRGRKAATPLVAMAGGILMPVALYLGLAALAGSSTYTALAHGWAIPTSTDIAFAYVIGRIVFGAGHPALRFLLLLAIADDAVGLAIIALVYPTGVLAPGWLLVSFAACLFVFVAFNWLPRRLDRGDPTRARSTWVRLHLKWYPYAIAGLISLAAFTQSGVHPALALLPVIPAIPHADRAFGLFAEAETHLKDILNTLERALQVPVEVILFLFALANAGIVVTAAGAPTWIVLAALVVGKPLGIALFGYGAAVLLRLGLPEGMRLADLVVVGTAAATGVTVSLFIAAQAFAPGPVLDAAKLGALLSVGTVFVAVLAGQLLHVRRRGG</sequence>
<dbReference type="RefSeq" id="WP_161352602.1">
    <property type="nucleotide sequence ID" value="NZ_WTUX01000019.1"/>
</dbReference>
<dbReference type="AlphaFoldDB" id="A0A845MAU6"/>
<dbReference type="PANTHER" id="PTHR30341">
    <property type="entry name" value="SODIUM ION/PROTON ANTIPORTER NHAA-RELATED"/>
    <property type="match status" value="1"/>
</dbReference>
<dbReference type="Proteomes" id="UP000467322">
    <property type="component" value="Unassembled WGS sequence"/>
</dbReference>
<evidence type="ECO:0000313" key="9">
    <source>
        <dbReference type="Proteomes" id="UP000467322"/>
    </source>
</evidence>
<reference evidence="8 9" key="1">
    <citation type="submission" date="2019-12" db="EMBL/GenBank/DDBJ databases">
        <title>Maritimibacter sp. nov. sp. isolated from sea sand.</title>
        <authorList>
            <person name="Kim J."/>
            <person name="Jeong S.E."/>
            <person name="Jung H.S."/>
            <person name="Jeon C.O."/>
        </authorList>
    </citation>
    <scope>NUCLEOTIDE SEQUENCE [LARGE SCALE GENOMIC DNA]</scope>
    <source>
        <strain evidence="8 9">DP07</strain>
    </source>
</reference>
<proteinExistence type="predicted"/>
<feature type="transmembrane region" description="Helical" evidence="7">
    <location>
        <begin position="203"/>
        <end position="224"/>
    </location>
</feature>
<evidence type="ECO:0000256" key="3">
    <source>
        <dbReference type="ARBA" id="ARBA00022475"/>
    </source>
</evidence>
<gene>
    <name evidence="8" type="ORF">GQE99_15805</name>
</gene>
<comment type="subcellular location">
    <subcellularLocation>
        <location evidence="1">Cell inner membrane</location>
        <topology evidence="1">Multi-pass membrane protein</topology>
    </subcellularLocation>
</comment>
<dbReference type="Pfam" id="PF06965">
    <property type="entry name" value="Na_H_antiport_1"/>
    <property type="match status" value="1"/>
</dbReference>
<feature type="transmembrane region" description="Helical" evidence="7">
    <location>
        <begin position="372"/>
        <end position="396"/>
    </location>
</feature>
<dbReference type="PANTHER" id="PTHR30341:SF0">
    <property type="entry name" value="NA(+)_H(+) ANTIPORTER NHAA"/>
    <property type="match status" value="1"/>
</dbReference>
<dbReference type="InterPro" id="IPR023171">
    <property type="entry name" value="Na/H_antiporter_dom_sf"/>
</dbReference>
<feature type="transmembrane region" description="Helical" evidence="7">
    <location>
        <begin position="114"/>
        <end position="137"/>
    </location>
</feature>
<evidence type="ECO:0000256" key="4">
    <source>
        <dbReference type="ARBA" id="ARBA00022692"/>
    </source>
</evidence>
<dbReference type="GO" id="GO:0005886">
    <property type="term" value="C:plasma membrane"/>
    <property type="evidence" value="ECO:0007669"/>
    <property type="project" value="UniProtKB-SubCell"/>
</dbReference>
<protein>
    <recommendedName>
        <fullName evidence="2">Putative Na(+)/H(+) antiporter NhaA homolog</fullName>
    </recommendedName>
</protein>
<evidence type="ECO:0000256" key="2">
    <source>
        <dbReference type="ARBA" id="ARBA00015550"/>
    </source>
</evidence>
<feature type="transmembrane region" description="Helical" evidence="7">
    <location>
        <begin position="175"/>
        <end position="197"/>
    </location>
</feature>
<comment type="caution">
    <text evidence="8">The sequence shown here is derived from an EMBL/GenBank/DDBJ whole genome shotgun (WGS) entry which is preliminary data.</text>
</comment>
<keyword evidence="5 7" id="KW-1133">Transmembrane helix</keyword>
<name>A0A845MAU6_9RHOB</name>
<evidence type="ECO:0000256" key="1">
    <source>
        <dbReference type="ARBA" id="ARBA00004429"/>
    </source>
</evidence>
<accession>A0A845MAU6</accession>
<organism evidence="8 9">
    <name type="scientific">Maritimibacter harenae</name>
    <dbReference type="NCBI Taxonomy" id="2606218"/>
    <lineage>
        <taxon>Bacteria</taxon>
        <taxon>Pseudomonadati</taxon>
        <taxon>Pseudomonadota</taxon>
        <taxon>Alphaproteobacteria</taxon>
        <taxon>Rhodobacterales</taxon>
        <taxon>Roseobacteraceae</taxon>
        <taxon>Maritimibacter</taxon>
    </lineage>
</organism>